<sequence>MLDQGWINKNSAQSGPETIKTSSGMTSADIWKSEMDLRYAALDAYCMLLIYRRCMEWAKSLNCDLQELLLEQPAKHVSLPLFWQS</sequence>
<evidence type="ECO:0000313" key="2">
    <source>
        <dbReference type="Proteomes" id="UP000887574"/>
    </source>
</evidence>
<dbReference type="AlphaFoldDB" id="A0A915EIW8"/>
<keyword evidence="2" id="KW-1185">Reference proteome</keyword>
<evidence type="ECO:0000313" key="3">
    <source>
        <dbReference type="WBParaSite" id="jg6468"/>
    </source>
</evidence>
<dbReference type="Proteomes" id="UP000887574">
    <property type="component" value="Unplaced"/>
</dbReference>
<feature type="region of interest" description="Disordered" evidence="1">
    <location>
        <begin position="1"/>
        <end position="25"/>
    </location>
</feature>
<name>A0A915EIW8_9BILA</name>
<dbReference type="WBParaSite" id="jg6468">
    <property type="protein sequence ID" value="jg6468"/>
    <property type="gene ID" value="jg6468"/>
</dbReference>
<protein>
    <submittedName>
        <fullName evidence="3">Uncharacterized protein</fullName>
    </submittedName>
</protein>
<proteinExistence type="predicted"/>
<evidence type="ECO:0000256" key="1">
    <source>
        <dbReference type="SAM" id="MobiDB-lite"/>
    </source>
</evidence>
<reference evidence="3" key="1">
    <citation type="submission" date="2022-11" db="UniProtKB">
        <authorList>
            <consortium name="WormBaseParasite"/>
        </authorList>
    </citation>
    <scope>IDENTIFICATION</scope>
</reference>
<feature type="compositionally biased region" description="Polar residues" evidence="1">
    <location>
        <begin position="7"/>
        <end position="25"/>
    </location>
</feature>
<accession>A0A915EIW8</accession>
<organism evidence="2 3">
    <name type="scientific">Ditylenchus dipsaci</name>
    <dbReference type="NCBI Taxonomy" id="166011"/>
    <lineage>
        <taxon>Eukaryota</taxon>
        <taxon>Metazoa</taxon>
        <taxon>Ecdysozoa</taxon>
        <taxon>Nematoda</taxon>
        <taxon>Chromadorea</taxon>
        <taxon>Rhabditida</taxon>
        <taxon>Tylenchina</taxon>
        <taxon>Tylenchomorpha</taxon>
        <taxon>Sphaerularioidea</taxon>
        <taxon>Anguinidae</taxon>
        <taxon>Anguininae</taxon>
        <taxon>Ditylenchus</taxon>
    </lineage>
</organism>